<evidence type="ECO:0000313" key="2">
    <source>
        <dbReference type="EMBL" id="ABI65064.1"/>
    </source>
</evidence>
<dbReference type="EMBL" id="CP000449">
    <property type="protein sequence ID" value="ABI65064.1"/>
    <property type="molecule type" value="Genomic_DNA"/>
</dbReference>
<dbReference type="HOGENOM" id="CLU_1419954_0_0_5"/>
<organism evidence="2 3">
    <name type="scientific">Maricaulis maris (strain MCS10)</name>
    <name type="common">Caulobacter maris</name>
    <dbReference type="NCBI Taxonomy" id="394221"/>
    <lineage>
        <taxon>Bacteria</taxon>
        <taxon>Pseudomonadati</taxon>
        <taxon>Pseudomonadota</taxon>
        <taxon>Alphaproteobacteria</taxon>
        <taxon>Maricaulales</taxon>
        <taxon>Maricaulaceae</taxon>
        <taxon>Maricaulis</taxon>
    </lineage>
</organism>
<evidence type="ECO:0000313" key="3">
    <source>
        <dbReference type="Proteomes" id="UP000001964"/>
    </source>
</evidence>
<sequence length="191" mass="20061">MNTRMTPPMKTGFALMRLALCLTGPVAIWLSWRWTGSAGGLAPFDGFLTAARGLAGFGATAFVIACVIALMRISGDGLAARLARAAHASAWLVLYLLIIGPTAYLIAPVSAIVATHGHDLLRPSTGDALSASARPMALIGQALALMASALPLLAAPLGWISSDITLYVWISLLWLAAAFTLHRFLPQPKVD</sequence>
<dbReference type="STRING" id="394221.Mmar10_0771"/>
<keyword evidence="1" id="KW-0472">Membrane</keyword>
<dbReference type="OrthoDB" id="7284608at2"/>
<feature type="transmembrane region" description="Helical" evidence="1">
    <location>
        <begin position="92"/>
        <end position="115"/>
    </location>
</feature>
<dbReference type="KEGG" id="mmr:Mmar10_0771"/>
<reference evidence="2 3" key="1">
    <citation type="submission" date="2006-08" db="EMBL/GenBank/DDBJ databases">
        <title>Complete sequence of Maricaulis maris MCS10.</title>
        <authorList>
            <consortium name="US DOE Joint Genome Institute"/>
            <person name="Copeland A."/>
            <person name="Lucas S."/>
            <person name="Lapidus A."/>
            <person name="Barry K."/>
            <person name="Detter J.C."/>
            <person name="Glavina del Rio T."/>
            <person name="Hammon N."/>
            <person name="Israni S."/>
            <person name="Dalin E."/>
            <person name="Tice H."/>
            <person name="Pitluck S."/>
            <person name="Saunders E."/>
            <person name="Brettin T."/>
            <person name="Bruce D."/>
            <person name="Han C."/>
            <person name="Tapia R."/>
            <person name="Gilna P."/>
            <person name="Schmutz J."/>
            <person name="Larimer F."/>
            <person name="Land M."/>
            <person name="Hauser L."/>
            <person name="Kyrpides N."/>
            <person name="Mikhailova N."/>
            <person name="Viollier P."/>
            <person name="Stephens C."/>
            <person name="Richardson P."/>
        </authorList>
    </citation>
    <scope>NUCLEOTIDE SEQUENCE [LARGE SCALE GENOMIC DNA]</scope>
    <source>
        <strain evidence="2 3">MCS10</strain>
    </source>
</reference>
<protein>
    <submittedName>
        <fullName evidence="2">Uncharacterized protein</fullName>
    </submittedName>
</protein>
<evidence type="ECO:0000256" key="1">
    <source>
        <dbReference type="SAM" id="Phobius"/>
    </source>
</evidence>
<dbReference type="Proteomes" id="UP000001964">
    <property type="component" value="Chromosome"/>
</dbReference>
<feature type="transmembrane region" description="Helical" evidence="1">
    <location>
        <begin position="166"/>
        <end position="185"/>
    </location>
</feature>
<dbReference type="AlphaFoldDB" id="Q0ARM3"/>
<name>Q0ARM3_MARMM</name>
<gene>
    <name evidence="2" type="ordered locus">Mmar10_0771</name>
</gene>
<dbReference type="RefSeq" id="WP_011642711.1">
    <property type="nucleotide sequence ID" value="NC_008347.1"/>
</dbReference>
<accession>Q0ARM3</accession>
<keyword evidence="1" id="KW-1133">Transmembrane helix</keyword>
<feature type="transmembrane region" description="Helical" evidence="1">
    <location>
        <begin position="135"/>
        <end position="154"/>
    </location>
</feature>
<keyword evidence="1" id="KW-0812">Transmembrane</keyword>
<proteinExistence type="predicted"/>
<feature type="transmembrane region" description="Helical" evidence="1">
    <location>
        <begin position="54"/>
        <end position="71"/>
    </location>
</feature>
<keyword evidence="3" id="KW-1185">Reference proteome</keyword>